<dbReference type="AlphaFoldDB" id="A0A1A8ZJW1"/>
<evidence type="ECO:0000313" key="3">
    <source>
        <dbReference type="Proteomes" id="UP000199385"/>
    </source>
</evidence>
<protein>
    <submittedName>
        <fullName evidence="2">Uncharacterized protein</fullName>
    </submittedName>
</protein>
<keyword evidence="3" id="KW-1185">Reference proteome</keyword>
<organism evidence="2 3">
    <name type="scientific">Micromonospora auratinigra</name>
    <dbReference type="NCBI Taxonomy" id="261654"/>
    <lineage>
        <taxon>Bacteria</taxon>
        <taxon>Bacillati</taxon>
        <taxon>Actinomycetota</taxon>
        <taxon>Actinomycetes</taxon>
        <taxon>Micromonosporales</taxon>
        <taxon>Micromonosporaceae</taxon>
        <taxon>Micromonospora</taxon>
    </lineage>
</organism>
<feature type="region of interest" description="Disordered" evidence="1">
    <location>
        <begin position="1"/>
        <end position="20"/>
    </location>
</feature>
<dbReference type="PATRIC" id="fig|261654.4.peg.2626"/>
<dbReference type="EMBL" id="LT594323">
    <property type="protein sequence ID" value="SBT44140.1"/>
    <property type="molecule type" value="Genomic_DNA"/>
</dbReference>
<dbReference type="Proteomes" id="UP000199385">
    <property type="component" value="Chromosome I"/>
</dbReference>
<gene>
    <name evidence="2" type="ORF">GA0070611_2584</name>
</gene>
<proteinExistence type="predicted"/>
<reference evidence="3" key="1">
    <citation type="submission" date="2016-06" db="EMBL/GenBank/DDBJ databases">
        <authorList>
            <person name="Varghese N."/>
            <person name="Submissions Spin"/>
        </authorList>
    </citation>
    <scope>NUCLEOTIDE SEQUENCE [LARGE SCALE GENOMIC DNA]</scope>
    <source>
        <strain evidence="3">DSM 44815</strain>
    </source>
</reference>
<evidence type="ECO:0000256" key="1">
    <source>
        <dbReference type="SAM" id="MobiDB-lite"/>
    </source>
</evidence>
<sequence>MCGNKPRNDPPAGALGAYPRRRVTHGGPPVAHAACGPAWRCDACGHDWPCPTLRATPTDAARRATLIPEYSRITRRAIRDLRGRPGGPDPVAIVRRFLWFLPLTDAEARAVALRLR</sequence>
<name>A0A1A8ZJW1_9ACTN</name>
<accession>A0A1A8ZJW1</accession>
<evidence type="ECO:0000313" key="2">
    <source>
        <dbReference type="EMBL" id="SBT44140.1"/>
    </source>
</evidence>